<accession>A0A1G8RCA2</accession>
<dbReference type="Proteomes" id="UP000199225">
    <property type="component" value="Unassembled WGS sequence"/>
</dbReference>
<evidence type="ECO:0000313" key="3">
    <source>
        <dbReference type="Proteomes" id="UP000199225"/>
    </source>
</evidence>
<dbReference type="InterPro" id="IPR055365">
    <property type="entry name" value="PH_SunI-like"/>
</dbReference>
<reference evidence="3" key="1">
    <citation type="submission" date="2016-10" db="EMBL/GenBank/DDBJ databases">
        <authorList>
            <person name="Varghese N."/>
            <person name="Submissions S."/>
        </authorList>
    </citation>
    <scope>NUCLEOTIDE SEQUENCE [LARGE SCALE GENOMIC DNA]</scope>
    <source>
        <strain evidence="3">DSM 4771</strain>
    </source>
</reference>
<protein>
    <recommendedName>
        <fullName evidence="1">Sublancin immunity protein SunI-like PH domain-containing protein</fullName>
    </recommendedName>
</protein>
<keyword evidence="3" id="KW-1185">Reference proteome</keyword>
<name>A0A1G8RCA2_9BACI</name>
<dbReference type="EMBL" id="FNEV01000002">
    <property type="protein sequence ID" value="SDJ14000.1"/>
    <property type="molecule type" value="Genomic_DNA"/>
</dbReference>
<dbReference type="AlphaFoldDB" id="A0A1G8RCA2"/>
<organism evidence="2 3">
    <name type="scientific">Salimicrobium halophilum</name>
    <dbReference type="NCBI Taxonomy" id="86666"/>
    <lineage>
        <taxon>Bacteria</taxon>
        <taxon>Bacillati</taxon>
        <taxon>Bacillota</taxon>
        <taxon>Bacilli</taxon>
        <taxon>Bacillales</taxon>
        <taxon>Bacillaceae</taxon>
        <taxon>Salimicrobium</taxon>
    </lineage>
</organism>
<feature type="domain" description="Sublancin immunity protein SunI-like PH" evidence="1">
    <location>
        <begin position="1"/>
        <end position="81"/>
    </location>
</feature>
<evidence type="ECO:0000313" key="2">
    <source>
        <dbReference type="EMBL" id="SDJ14000.1"/>
    </source>
</evidence>
<dbReference type="STRING" id="86666.SAMN04490247_0924"/>
<evidence type="ECO:0000259" key="1">
    <source>
        <dbReference type="Pfam" id="PF23491"/>
    </source>
</evidence>
<dbReference type="RefSeq" id="WP_093192518.1">
    <property type="nucleotide sequence ID" value="NZ_FNEV01000002.1"/>
</dbReference>
<sequence length="85" mass="9957">MSVKVKDKGATVRIRWMFSKADILKKDITRVFDLEDYAGDASIDYYFGHPTVNMDRIVIEAGKERYLIYTNNGYNLKNYLEKALR</sequence>
<dbReference type="Pfam" id="PF23491">
    <property type="entry name" value="bPH_8"/>
    <property type="match status" value="1"/>
</dbReference>
<gene>
    <name evidence="2" type="ORF">SAMN04490247_0924</name>
</gene>
<dbReference type="OrthoDB" id="2623008at2"/>
<proteinExistence type="predicted"/>